<feature type="domain" description="Ig-like" evidence="12">
    <location>
        <begin position="1771"/>
        <end position="1858"/>
    </location>
</feature>
<dbReference type="InterPro" id="IPR013783">
    <property type="entry name" value="Ig-like_fold"/>
</dbReference>
<dbReference type="InterPro" id="IPR013098">
    <property type="entry name" value="Ig_I-set"/>
</dbReference>
<dbReference type="GO" id="GO:0043025">
    <property type="term" value="C:neuronal cell body"/>
    <property type="evidence" value="ECO:0007669"/>
    <property type="project" value="TreeGrafter"/>
</dbReference>
<feature type="domain" description="Ig-like" evidence="12">
    <location>
        <begin position="2153"/>
        <end position="2248"/>
    </location>
</feature>
<feature type="domain" description="Ig-like" evidence="12">
    <location>
        <begin position="2721"/>
        <end position="2812"/>
    </location>
</feature>
<dbReference type="SMART" id="SM00408">
    <property type="entry name" value="IGc2"/>
    <property type="match status" value="29"/>
</dbReference>
<comment type="caution">
    <text evidence="13">The sequence shown here is derived from an EMBL/GenBank/DDBJ whole genome shotgun (WGS) entry which is preliminary data.</text>
</comment>
<feature type="domain" description="Ig-like" evidence="12">
    <location>
        <begin position="1488"/>
        <end position="1575"/>
    </location>
</feature>
<feature type="domain" description="Ig-like" evidence="12">
    <location>
        <begin position="2345"/>
        <end position="2433"/>
    </location>
</feature>
<feature type="domain" description="Ig-like" evidence="12">
    <location>
        <begin position="1582"/>
        <end position="1672"/>
    </location>
</feature>
<proteinExistence type="inferred from homology"/>
<evidence type="ECO:0000256" key="7">
    <source>
        <dbReference type="ARBA" id="ARBA00023054"/>
    </source>
</evidence>
<keyword evidence="10" id="KW-0393">Immunoglobulin domain</keyword>
<evidence type="ECO:0000256" key="4">
    <source>
        <dbReference type="ARBA" id="ARBA00022490"/>
    </source>
</evidence>
<feature type="domain" description="Ig-like" evidence="12">
    <location>
        <begin position="3006"/>
        <end position="3096"/>
    </location>
</feature>
<feature type="domain" description="Ig-like" evidence="12">
    <location>
        <begin position="2250"/>
        <end position="2340"/>
    </location>
</feature>
<evidence type="ECO:0000313" key="13">
    <source>
        <dbReference type="EMBL" id="CAF0878271.1"/>
    </source>
</evidence>
<feature type="compositionally biased region" description="Low complexity" evidence="11">
    <location>
        <begin position="1064"/>
        <end position="1085"/>
    </location>
</feature>
<feature type="compositionally biased region" description="Acidic residues" evidence="11">
    <location>
        <begin position="115"/>
        <end position="124"/>
    </location>
</feature>
<evidence type="ECO:0000256" key="11">
    <source>
        <dbReference type="SAM" id="MobiDB-lite"/>
    </source>
</evidence>
<dbReference type="PROSITE" id="PS50835">
    <property type="entry name" value="IG_LIKE"/>
    <property type="match status" value="26"/>
</dbReference>
<gene>
    <name evidence="13" type="ORF">IZO911_LOCUS11043</name>
</gene>
<feature type="domain" description="Ig-like" evidence="12">
    <location>
        <begin position="1961"/>
        <end position="2052"/>
    </location>
</feature>
<keyword evidence="7" id="KW-0175">Coiled coil</keyword>
<dbReference type="CDD" id="cd00096">
    <property type="entry name" value="Ig"/>
    <property type="match status" value="2"/>
</dbReference>
<evidence type="ECO:0000256" key="8">
    <source>
        <dbReference type="ARBA" id="ARBA00023157"/>
    </source>
</evidence>
<dbReference type="InterPro" id="IPR007110">
    <property type="entry name" value="Ig-like_dom"/>
</dbReference>
<dbReference type="FunFam" id="2.60.40.10:FF:000107">
    <property type="entry name" value="Myosin, light chain kinase a"/>
    <property type="match status" value="6"/>
</dbReference>
<dbReference type="FunFam" id="2.60.40.10:FF:000345">
    <property type="entry name" value="Muscle M-line assembly protein unc-89"/>
    <property type="match status" value="2"/>
</dbReference>
<feature type="domain" description="Ig-like" evidence="12">
    <location>
        <begin position="1099"/>
        <end position="1192"/>
    </location>
</feature>
<dbReference type="GO" id="GO:0050808">
    <property type="term" value="P:synapse organization"/>
    <property type="evidence" value="ECO:0007669"/>
    <property type="project" value="TreeGrafter"/>
</dbReference>
<dbReference type="GO" id="GO:0031672">
    <property type="term" value="C:A band"/>
    <property type="evidence" value="ECO:0007669"/>
    <property type="project" value="UniProtKB-ARBA"/>
</dbReference>
<dbReference type="SMART" id="SM00409">
    <property type="entry name" value="IG"/>
    <property type="match status" value="28"/>
</dbReference>
<comment type="subcellular location">
    <subcellularLocation>
        <location evidence="2">Cytoplasm</location>
    </subcellularLocation>
    <subcellularLocation>
        <location evidence="1">Nucleus</location>
    </subcellularLocation>
</comment>
<accession>A0A813Y1J8</accession>
<dbReference type="SUPFAM" id="SSF48726">
    <property type="entry name" value="Immunoglobulin"/>
    <property type="match status" value="29"/>
</dbReference>
<feature type="domain" description="Ig-like" evidence="12">
    <location>
        <begin position="1197"/>
        <end position="1289"/>
    </location>
</feature>
<dbReference type="GO" id="GO:0008092">
    <property type="term" value="F:cytoskeletal protein binding"/>
    <property type="evidence" value="ECO:0007669"/>
    <property type="project" value="UniProtKB-ARBA"/>
</dbReference>
<keyword evidence="6" id="KW-0677">Repeat</keyword>
<feature type="domain" description="Ig-like" evidence="12">
    <location>
        <begin position="3780"/>
        <end position="3871"/>
    </location>
</feature>
<evidence type="ECO:0000313" key="14">
    <source>
        <dbReference type="Proteomes" id="UP000663860"/>
    </source>
</evidence>
<keyword evidence="4" id="KW-0963">Cytoplasm</keyword>
<feature type="region of interest" description="Disordered" evidence="11">
    <location>
        <begin position="566"/>
        <end position="585"/>
    </location>
</feature>
<protein>
    <recommendedName>
        <fullName evidence="12">Ig-like domain-containing protein</fullName>
    </recommendedName>
</protein>
<feature type="domain" description="Ig-like" evidence="12">
    <location>
        <begin position="3685"/>
        <end position="3772"/>
    </location>
</feature>
<dbReference type="GO" id="GO:0008046">
    <property type="term" value="F:axon guidance receptor activity"/>
    <property type="evidence" value="ECO:0007669"/>
    <property type="project" value="TreeGrafter"/>
</dbReference>
<feature type="domain" description="Ig-like" evidence="12">
    <location>
        <begin position="3590"/>
        <end position="3681"/>
    </location>
</feature>
<dbReference type="EMBL" id="CAJNOE010000081">
    <property type="protein sequence ID" value="CAF0878271.1"/>
    <property type="molecule type" value="Genomic_DNA"/>
</dbReference>
<evidence type="ECO:0000256" key="9">
    <source>
        <dbReference type="ARBA" id="ARBA00023242"/>
    </source>
</evidence>
<sequence length="4007" mass="437103">MSTFADRHNNSSSAPMSESDNDDDNEQNSSFNQQNESMMHKVKDVVSKLLHPSFLFSASNDTSRSKRKRTISIEENGDGKSSDVNNSNTITTTNGHSTTSKSKYHRRPITRDEPQLTDDDEDNNGQDVSPTEPDLTEIDQQKKRRRTANYQQINSTTTTNGNHEDERTSPPLIVSTNGAGSLSNRRGIDNGLNGASTTPVLLQISHEQNHNEGINRSTLSKQRFNIPSINRGLTPSYDPSQSPLFSVGARKLTETNMSPSRTTTNFKSNTNEFSANYLLATGLVNRSLATPNTQQSPSSTNRLLSNERQMFGVNYASINSRRLPYIERLRRRTLQDCIRLNRTLESEPLSISTIEEYTSTTSSPVRKPLKAAEKECGIQCNISTTDSSMEPSKKIQRTFPPADIRNEALSVPIMEKTQSINQTDSTIQTNSSITIESKKPTNDINKPKVLGHITPFSWPKFARAQTDFAQKYPEKCRANPLPSQSQKTTTIEKPVVHNNSSSVISQSNASSSTVPKVPIFGVSPPRSTKPISGPIWKCPSCSMEHPSQTASCSLCHGINPNYKRLSAIEPTPPPSSSSSSSSSKKVSDVIILEEPTVSIPVTTTTQATVQFSATPITTFTPTVTKESTLSFAPSVTTTAPVITTPLFGTTSTSTSLTTSGTLPLFGTTSSVSKENLLTNSPAITSTPFPSTTTPLFGTSTNTLDKPTTTPANNLFQINTNNPSTFPAFGSATSTNTTTTSSSSTPSTITAATTTTSSSSPIKVPATISFGSFNSTPSTTAATSISSTISSDKPPLFSFGTNASTLSSTPSSSTMTTAAVSTSSTPSNLFAFPANATAPITTTTSLTLPVSSTTSGFSFANSFPSQSTSSTATTTNTATTSAPSLFGSGSSSSSSGFSFPSAGVTTTTTSSSAPFAFGASSPLKPFAPSVISTSNTTSTSAFGANASFGTAPSTLDKTSTSVPSFSGFGSTLNPSSSFSFGGTPNTTTNPIQTSVASGGITSGFPFSASATTAAAPAAVPAFGSTPSTFSFGGTPSFSFGSSSSSTAPSSNSPFQFTGQAPPPTANTFSASFSPATASPATPESNPFSVGDDGGAANRRPVIKAKQFIQPLKDQDILSQSPCTLTVETNGIPKPTVKWFFNDQELKNTPKTKIESKQNTHTLTLPKAELTDEGVYKCIATNPDGTIETKAHISVCTKPKIEGKVNDVTVQINEPAELRTKFSAIPKPIVTWYKGNDLNTPLKPNENIEIGELPDGTSVLKIKKTDLTDSSPYIARATNKVGEIESKINLTVKEIKPQILSDITNVNAIRDQPAEFSIKATGNPRPDIHWFKNDTEEILPTNKDFQIVHDIPSDTYTLKINKCKPEHQGDYSAVISNSGGTIKSKKGKLTVTKSPEFLEKPTSININENELAEFHTKIDAYPAPKITWLFDGKPITPKDGFDVQTDQATGTSVLTIKQVTPKHDGKITVKAENPAGSIEETVQCSVKTAPKITKKPTDTEALLHTDAVFTADVSGSPKPQVEWIHAGKPVKPSKKYEIIEETPTTSKLIIHDVTPEDEAPVQIKVKNPLGETETTVQLKALETPRIEPQLTDKQVVLNQPLVLKTKVYGRPKVDIQWLKDQKPLTSSDHIKIERIDDECILTIPNVKEEDIGAYTLSVKNKVGKVDSVANVNVTAPLKFQNQLTDLDIIQGSNGVLTVECDGVPKPKLTWYFNDTEIKSTQKTRIDTKGPISTLTINKADMPDIGVYKVVADNGKERIETQANIDVCVKPKVEGKPADVSCLLAETAKLTVKFSAIPKPIITWHKSDGTEVKPDARIQIVNDDNGQSTLIINDTTMQDSQPYTARATNKAGSVDAKINLTVKEVKPTLKNDLEPQTINVGDELVYRLIVDGRPTPSVKFYKDGNEIGPVTIEQPTKPGDTTVTAVLRIPKAKIDDQGEYQASIENSAGVVKTKKAKVTVQQMPVFLKAPEDASVSQGKDVTYEAQLSAYPIPKVNWLLNGKPLTPNADCAITFDTTTQKASLTLRKVDADKQAGTITCQVENPAGKITHDVKLDVRTQPKLTKPLQDESIVQGQDVTLSIEAIGNPAPKPEWYFNDKPIPTNDQRFQVVTPKEGNLYELKIKQTKPTDEGVYKVVMKNSEGEITSQAKLNVHVAPVIGSLPAKIEAVQGQQIIIPCKVSGHPRPEITFLKDKKDVTTLDDKARFRIEHDEKTDEVRLIISDVKEEDQGKYTVRAKNPANTVEEHTNLIVTAPLAFIEKLEDTDVISGQNLTLSCRCQGIPKPTIKWFQNDIEIKSTTKQKIESKPDGTQTLTVNRVDLTDGGQFKIVATNPQGTVESICNVNVLMKPKIDSKPQDIQVVIGEPAELNVKLSGVPKPNIQWLKNGEPFDIDNKRIKTVEKGDICSLIIDSTQLDDKASYTLKATNKAGETESPKITLNVTAVQPKIRTDLQPTLNVTKGEPIALTIQADGKPKPQIKWFKGNDEIPLNQPGVKIIEEGDTYKLIIDKATEKDQGEYSAVIQNPGGQVKSKKTNVTVTKSPEFISKPTDTTVKQGETATIQCEIDALPLPKITLLRDGKPLTPKDGIEQTFDASTRRLTITAKNARVDQSGPITCKLENPIGSTETSFKLNVTAAPTISKGLTDQECLLGKELRLTIVSAASPQPTVKWFKDNVELKNVGTKVNDDTYELVIPNVKPGDEGNYKVVVSNPLGDKESQCKLTVIEPTELKCEFPEQQIIQVGKPIKLECHVSGRPQPEVTWTKDGKEIKPSDRVEIIKKPDGTCIMSIKEASPDDKGVYKVICKNKLQTREAQTNIQVASPLKFNTTLKDTIAQVGQSVTLEVDCEGLPKPTVKWLHNGQEIPASPKYKVESKGNVNKLTIPKVDLIDTGVYEVIVSNGLETIKAQSKLDVCLKPSLKSDLVKDITAQAGETIPLQIKVAGTKPKVKWFKNGEEVIETTEENFEIVEEEETYTLLIKKAKPNDTGEYQAVITNDVGEVKTKKIKVQVQKAPELKKKPQSLVTVKEGETAQFDCEFDGNPSPKVTWLRDGKPLTSKDGFDIKTDTTTGKSILTINQATPKHAGPITLRLENSVGTPIEEIVQLQVETAPQLLQKPQPTCEAHINQTASIPFKCSATPKPTIKLYKNEIQIPLNADHYELVPSSTDSTSYEIKIKNVRPDDEGNYRIGIENPLGKTEANVQVTTVDAVSIKPSKPNKTDLKQHETLVLEYIVDGKPKPDVTFMKDGKEVKPSPKTQITYDEKTKVCRLVTTDVGQEDQGVYTLIAKNKLGKQETEPVKVNVTAPIVVKTKLPETVDGILGEQTVLTVEAEGLPQPKVTWLFNGQPIKPSPKHKIETSKDNPNQTTLTIPKLDTTDTGKYTAVIDNGLEKIETTTTLNVHTKPKLESKLEPNLTFDIGQQAQIPIRLSGENNTVSWYKDSQEIKFDKRIRVVTEEYNSYKLIIDDLRSEDKGTYSMIIKNKGGNLEIKTVLNVKEQKPQLLSDLSDSPAANTAKIGEKFFLEIRAQGKPRPQVTWLFNGQELSSNSSDYELIVTEDGTYRIVFNQFHERYLGEYQAIITSTAGTIRTKVIRVVGQQAPIFTQAPPKFIQIKTGEKLTIECTAKGHPPPKITWLRDGKVLSNKDGFDIKFDQTTGHSTFIIPQGTVKHSGKYECKVENQYGTHTSEINIEVLPPPVTQQKLKDFDVKRGQEVTITVTANGSPLPSCKWFHGDKQLQAKANRIIMTDDGPTHILKLLDVELTDAGSYKAVVESLTSTTELISQVIVRDVTDESSVPVEVRVSEGGSCTLECQAPGTPLPEVIWIKDGQQIKASENFVFESSADGVHRLIIKNAVFANAGKYVANVKYKIQQHFMNFNVTVTERKVGTSASATINLTGLSLEQQVQQIQTQIRPLFLHFGLQDIPSSLNDILFNLTHDKNFQTPQDQLKERERLLTVLGNYLYQNSNRQLGNGKKLNWPEVVKIIFYNRFPQIAQTHQIIDSADGYNVQINDLIQYSK</sequence>
<feature type="region of interest" description="Disordered" evidence="11">
    <location>
        <begin position="1"/>
        <end position="179"/>
    </location>
</feature>
<feature type="domain" description="Ig-like" evidence="12">
    <location>
        <begin position="1295"/>
        <end position="1388"/>
    </location>
</feature>
<dbReference type="GO" id="GO:0007156">
    <property type="term" value="P:homophilic cell adhesion via plasma membrane adhesion molecules"/>
    <property type="evidence" value="ECO:0007669"/>
    <property type="project" value="TreeGrafter"/>
</dbReference>
<keyword evidence="5" id="KW-0732">Signal</keyword>
<feature type="compositionally biased region" description="Polar residues" evidence="11">
    <location>
        <begin position="148"/>
        <end position="161"/>
    </location>
</feature>
<feature type="domain" description="Ig-like" evidence="12">
    <location>
        <begin position="1393"/>
        <end position="1483"/>
    </location>
</feature>
<feature type="domain" description="Ig-like" evidence="12">
    <location>
        <begin position="1864"/>
        <end position="1956"/>
    </location>
</feature>
<evidence type="ECO:0000256" key="1">
    <source>
        <dbReference type="ARBA" id="ARBA00004123"/>
    </source>
</evidence>
<feature type="domain" description="Ig-like" evidence="12">
    <location>
        <begin position="1674"/>
        <end position="1763"/>
    </location>
</feature>
<dbReference type="PANTHER" id="PTHR45080:SF8">
    <property type="entry name" value="IG-LIKE DOMAIN-CONTAINING PROTEIN"/>
    <property type="match status" value="1"/>
</dbReference>
<name>A0A813Y1J8_9BILA</name>
<keyword evidence="9" id="KW-0539">Nucleus</keyword>
<dbReference type="FunFam" id="2.60.40.10:FF:000425">
    <property type="entry name" value="Myosin light chain kinase"/>
    <property type="match status" value="2"/>
</dbReference>
<dbReference type="PANTHER" id="PTHR45080">
    <property type="entry name" value="CONTACTIN 5"/>
    <property type="match status" value="1"/>
</dbReference>
<dbReference type="Gene3D" id="2.60.40.10">
    <property type="entry name" value="Immunoglobulins"/>
    <property type="match status" value="29"/>
</dbReference>
<dbReference type="GO" id="GO:0060298">
    <property type="term" value="P:positive regulation of sarcomere organization"/>
    <property type="evidence" value="ECO:0007669"/>
    <property type="project" value="UniProtKB-ARBA"/>
</dbReference>
<dbReference type="GO" id="GO:0031674">
    <property type="term" value="C:I band"/>
    <property type="evidence" value="ECO:0007669"/>
    <property type="project" value="UniProtKB-ARBA"/>
</dbReference>
<dbReference type="Proteomes" id="UP000663860">
    <property type="component" value="Unassembled WGS sequence"/>
</dbReference>
<reference evidence="13" key="1">
    <citation type="submission" date="2021-02" db="EMBL/GenBank/DDBJ databases">
        <authorList>
            <person name="Nowell W R."/>
        </authorList>
    </citation>
    <scope>NUCLEOTIDE SEQUENCE</scope>
</reference>
<dbReference type="GO" id="GO:0005634">
    <property type="term" value="C:nucleus"/>
    <property type="evidence" value="ECO:0007669"/>
    <property type="project" value="UniProtKB-SubCell"/>
</dbReference>
<evidence type="ECO:0000259" key="12">
    <source>
        <dbReference type="PROSITE" id="PS50835"/>
    </source>
</evidence>
<feature type="domain" description="Ig-like" evidence="12">
    <location>
        <begin position="2910"/>
        <end position="2999"/>
    </location>
</feature>
<feature type="domain" description="Ig-like" evidence="12">
    <location>
        <begin position="3395"/>
        <end position="3484"/>
    </location>
</feature>
<feature type="region of interest" description="Disordered" evidence="11">
    <location>
        <begin position="729"/>
        <end position="757"/>
    </location>
</feature>
<feature type="domain" description="Ig-like" evidence="12">
    <location>
        <begin position="2816"/>
        <end position="2905"/>
    </location>
</feature>
<feature type="domain" description="Ig-like" evidence="12">
    <location>
        <begin position="2632"/>
        <end position="2717"/>
    </location>
</feature>
<dbReference type="Pfam" id="PF07679">
    <property type="entry name" value="I-set"/>
    <property type="match status" value="29"/>
</dbReference>
<keyword evidence="8" id="KW-1015">Disulfide bond</keyword>
<feature type="compositionally biased region" description="Low complexity" evidence="11">
    <location>
        <begin position="82"/>
        <end position="101"/>
    </location>
</feature>
<feature type="compositionally biased region" description="Low complexity" evidence="11">
    <location>
        <begin position="1039"/>
        <end position="1053"/>
    </location>
</feature>
<dbReference type="InterPro" id="IPR036179">
    <property type="entry name" value="Ig-like_dom_sf"/>
</dbReference>
<organism evidence="13 14">
    <name type="scientific">Adineta steineri</name>
    <dbReference type="NCBI Taxonomy" id="433720"/>
    <lineage>
        <taxon>Eukaryota</taxon>
        <taxon>Metazoa</taxon>
        <taxon>Spiralia</taxon>
        <taxon>Gnathifera</taxon>
        <taxon>Rotifera</taxon>
        <taxon>Eurotatoria</taxon>
        <taxon>Bdelloidea</taxon>
        <taxon>Adinetida</taxon>
        <taxon>Adinetidae</taxon>
        <taxon>Adineta</taxon>
    </lineage>
</organism>
<evidence type="ECO:0000256" key="3">
    <source>
        <dbReference type="ARBA" id="ARBA00006692"/>
    </source>
</evidence>
<dbReference type="GO" id="GO:0045989">
    <property type="term" value="P:positive regulation of striated muscle contraction"/>
    <property type="evidence" value="ECO:0007669"/>
    <property type="project" value="UniProtKB-ARBA"/>
</dbReference>
<dbReference type="FunFam" id="2.60.40.10:FF:000031">
    <property type="entry name" value="Myosin-binding protein C, slow type"/>
    <property type="match status" value="1"/>
</dbReference>
<dbReference type="GO" id="GO:0005886">
    <property type="term" value="C:plasma membrane"/>
    <property type="evidence" value="ECO:0007669"/>
    <property type="project" value="TreeGrafter"/>
</dbReference>
<evidence type="ECO:0000256" key="5">
    <source>
        <dbReference type="ARBA" id="ARBA00022729"/>
    </source>
</evidence>
<feature type="domain" description="Ig-like" evidence="12">
    <location>
        <begin position="2537"/>
        <end position="2629"/>
    </location>
</feature>
<evidence type="ECO:0000256" key="6">
    <source>
        <dbReference type="ARBA" id="ARBA00022737"/>
    </source>
</evidence>
<dbReference type="InterPro" id="IPR003598">
    <property type="entry name" value="Ig_sub2"/>
</dbReference>
<dbReference type="InterPro" id="IPR050958">
    <property type="entry name" value="Cell_Adh-Cytoskel_Orgn"/>
</dbReference>
<feature type="region of interest" description="Disordered" evidence="11">
    <location>
        <begin position="1039"/>
        <end position="1095"/>
    </location>
</feature>
<feature type="compositionally biased region" description="Low complexity" evidence="11">
    <location>
        <begin position="27"/>
        <end position="37"/>
    </location>
</feature>
<dbReference type="GO" id="GO:0030424">
    <property type="term" value="C:axon"/>
    <property type="evidence" value="ECO:0007669"/>
    <property type="project" value="TreeGrafter"/>
</dbReference>
<evidence type="ECO:0000256" key="10">
    <source>
        <dbReference type="ARBA" id="ARBA00023319"/>
    </source>
</evidence>
<dbReference type="InterPro" id="IPR003599">
    <property type="entry name" value="Ig_sub"/>
</dbReference>
<comment type="similarity">
    <text evidence="3">Belongs to the protein kinase superfamily. CAMK Ser/Thr protein kinase family.</text>
</comment>
<feature type="domain" description="Ig-like" evidence="12">
    <location>
        <begin position="2057"/>
        <end position="2148"/>
    </location>
</feature>
<feature type="compositionally biased region" description="Low complexity" evidence="11">
    <location>
        <begin position="730"/>
        <end position="757"/>
    </location>
</feature>
<evidence type="ECO:0000256" key="2">
    <source>
        <dbReference type="ARBA" id="ARBA00004496"/>
    </source>
</evidence>
<feature type="domain" description="Ig-like" evidence="12">
    <location>
        <begin position="2441"/>
        <end position="2532"/>
    </location>
</feature>
<feature type="domain" description="Ig-like" evidence="12">
    <location>
        <begin position="3297"/>
        <end position="3390"/>
    </location>
</feature>
<dbReference type="FunFam" id="2.60.40.10:FF:000032">
    <property type="entry name" value="palladin isoform X1"/>
    <property type="match status" value="7"/>
</dbReference>